<dbReference type="PANTHER" id="PTHR43685">
    <property type="entry name" value="GLYCOSYLTRANSFERASE"/>
    <property type="match status" value="1"/>
</dbReference>
<keyword evidence="5" id="KW-1185">Reference proteome</keyword>
<dbReference type="Pfam" id="PF02709">
    <property type="entry name" value="Glyco_transf_7C"/>
    <property type="match status" value="1"/>
</dbReference>
<protein>
    <submittedName>
        <fullName evidence="4">Glycosyltransferase</fullName>
    </submittedName>
</protein>
<dbReference type="Pfam" id="PF00535">
    <property type="entry name" value="Glycos_transf_2"/>
    <property type="match status" value="2"/>
</dbReference>
<dbReference type="EMBL" id="JAEHFL010000002">
    <property type="protein sequence ID" value="MBK3427378.1"/>
    <property type="molecule type" value="Genomic_DNA"/>
</dbReference>
<dbReference type="InterPro" id="IPR001173">
    <property type="entry name" value="Glyco_trans_2-like"/>
</dbReference>
<keyword evidence="1 4" id="KW-0808">Transferase</keyword>
<accession>A0A8I1HQN1</accession>
<evidence type="ECO:0000313" key="4">
    <source>
        <dbReference type="EMBL" id="MBK3427378.1"/>
    </source>
</evidence>
<feature type="domain" description="Galactosyltransferase C-terminal" evidence="3">
    <location>
        <begin position="154"/>
        <end position="209"/>
    </location>
</feature>
<gene>
    <name evidence="4" type="ORF">JDP02_02475</name>
</gene>
<dbReference type="InterPro" id="IPR027791">
    <property type="entry name" value="Galactosyl_T_C"/>
</dbReference>
<proteinExistence type="predicted"/>
<comment type="caution">
    <text evidence="4">The sequence shown here is derived from an EMBL/GenBank/DDBJ whole genome shotgun (WGS) entry which is preliminary data.</text>
</comment>
<organism evidence="4 5">
    <name type="scientific">Corynebacterium tuberculostearicum</name>
    <dbReference type="NCBI Taxonomy" id="38304"/>
    <lineage>
        <taxon>Bacteria</taxon>
        <taxon>Bacillati</taxon>
        <taxon>Actinomycetota</taxon>
        <taxon>Actinomycetes</taxon>
        <taxon>Mycobacteriales</taxon>
        <taxon>Corynebacteriaceae</taxon>
        <taxon>Corynebacterium</taxon>
    </lineage>
</organism>
<dbReference type="InterPro" id="IPR050834">
    <property type="entry name" value="Glycosyltransf_2"/>
</dbReference>
<dbReference type="InterPro" id="IPR029044">
    <property type="entry name" value="Nucleotide-diphossugar_trans"/>
</dbReference>
<evidence type="ECO:0000259" key="3">
    <source>
        <dbReference type="Pfam" id="PF02709"/>
    </source>
</evidence>
<dbReference type="CDD" id="cd00761">
    <property type="entry name" value="Glyco_tranf_GTA_type"/>
    <property type="match status" value="1"/>
</dbReference>
<reference evidence="4 5" key="1">
    <citation type="submission" date="2020-12" db="EMBL/GenBank/DDBJ databases">
        <title>Draft genome sequence of the commensal strain Corynebacterium tuberculostearicum MFP09/CIP 102622 isolated from human skin.</title>
        <authorList>
            <person name="Boukerb A.M."/>
            <person name="Janvier X."/>
            <person name="Feuilloley M.G.J."/>
            <person name="Groboillot A."/>
        </authorList>
    </citation>
    <scope>NUCLEOTIDE SEQUENCE [LARGE SCALE GENOMIC DNA]</scope>
    <source>
        <strain evidence="4 5">CIP 102622</strain>
    </source>
</reference>
<dbReference type="Gene3D" id="3.90.550.10">
    <property type="entry name" value="Spore Coat Polysaccharide Biosynthesis Protein SpsA, Chain A"/>
    <property type="match status" value="2"/>
</dbReference>
<feature type="domain" description="Glycosyltransferase 2-like" evidence="2">
    <location>
        <begin position="260"/>
        <end position="381"/>
    </location>
</feature>
<name>A0A8I1HQN1_9CORY</name>
<dbReference type="PANTHER" id="PTHR43685:SF2">
    <property type="entry name" value="GLYCOSYLTRANSFERASE 2-LIKE DOMAIN-CONTAINING PROTEIN"/>
    <property type="match status" value="1"/>
</dbReference>
<dbReference type="SUPFAM" id="SSF53448">
    <property type="entry name" value="Nucleotide-diphospho-sugar transferases"/>
    <property type="match status" value="2"/>
</dbReference>
<dbReference type="AlphaFoldDB" id="A0A8I1HQN1"/>
<dbReference type="RefSeq" id="WP_200435366.1">
    <property type="nucleotide sequence ID" value="NZ_JAEHFL010000002.1"/>
</dbReference>
<evidence type="ECO:0000313" key="5">
    <source>
        <dbReference type="Proteomes" id="UP000603369"/>
    </source>
</evidence>
<feature type="domain" description="Glycosyltransferase 2-like" evidence="2">
    <location>
        <begin position="17"/>
        <end position="145"/>
    </location>
</feature>
<evidence type="ECO:0000259" key="2">
    <source>
        <dbReference type="Pfam" id="PF00535"/>
    </source>
</evidence>
<evidence type="ECO:0000256" key="1">
    <source>
        <dbReference type="ARBA" id="ARBA00022679"/>
    </source>
</evidence>
<sequence length="665" mass="74970">MTDISVVIGFRDWGALRLELALESIRQSFGQFDGEVILSDFGSTDHEANRRLAQRLGVKYVFTPDQGYWSRSEALNAGFVHADGEILVSTDADMVFTPKAFERIAAVAKQDGQSAYFLQCRDLPEGMDDSWVAEHPNSWKEMERASRLRPRWGMGGMMAIPREGFDLIRGFDERLHTYGGEDLDFAQRARRAGYRTVWIDDPEVRMYHMWHPKTINTVNQTDEGREAVRFNRSVVHHDKSFVRNTNQWKHRRGDENPAVSVAISTYNRADFLRETILSVLNQTMQDFEIVIVDDGGSDHTKQVVDEFNDSRIKYYWQENQGISAARNLAAEKSTGFYTAVIDDDDLMHPNRLQWQLEGIEAGAVGNVGCFINFEHDDGTMQLFVGKNPTAERSIPTGSAPGHSTWMLQTDVIRKLKYDTSLSSGVDNNFFLRLLRSGYKVTHTGKPLTLRRMHSSQVTNTDVGNQTRAAAETLNFLRWRYDEAQRKIAEERANATPQWPKIGDKKEMLEEARRYLPDHLSTKNLIVTSPLPQAEWAGQVTATKVHLLEHGEYEAEEVITDVSIILTASYEDMVKLRQSGAEFSVGLADGDAPSDPLNVLANGIIPSLNASEPDAVFALFVRLAPEGKFDVFVGDHGLIADKFNTLENKANAFVVGPKHFEADNEV</sequence>
<dbReference type="Proteomes" id="UP000603369">
    <property type="component" value="Unassembled WGS sequence"/>
</dbReference>
<dbReference type="GO" id="GO:0016740">
    <property type="term" value="F:transferase activity"/>
    <property type="evidence" value="ECO:0007669"/>
    <property type="project" value="UniProtKB-KW"/>
</dbReference>